<feature type="domain" description="Penicillin-binding protein dimerisation" evidence="8">
    <location>
        <begin position="146"/>
        <end position="311"/>
    </location>
</feature>
<evidence type="ECO:0000256" key="2">
    <source>
        <dbReference type="ARBA" id="ARBA00004752"/>
    </source>
</evidence>
<dbReference type="Gene3D" id="3.40.710.10">
    <property type="entry name" value="DD-peptidase/beta-lactamase superfamily"/>
    <property type="match status" value="1"/>
</dbReference>
<gene>
    <name evidence="10" type="ORF">JR050_17130</name>
</gene>
<dbReference type="SUPFAM" id="SSF54427">
    <property type="entry name" value="NTF2-like"/>
    <property type="match status" value="1"/>
</dbReference>
<evidence type="ECO:0000256" key="5">
    <source>
        <dbReference type="ARBA" id="ARBA00023136"/>
    </source>
</evidence>
<evidence type="ECO:0000313" key="10">
    <source>
        <dbReference type="EMBL" id="MBM6619387.1"/>
    </source>
</evidence>
<dbReference type="Pfam" id="PF00905">
    <property type="entry name" value="Transpeptidase"/>
    <property type="match status" value="1"/>
</dbReference>
<dbReference type="InterPro" id="IPR036138">
    <property type="entry name" value="PBP_dimer_sf"/>
</dbReference>
<dbReference type="Gene3D" id="3.90.1310.10">
    <property type="entry name" value="Penicillin-binding protein 2a (Domain 2)"/>
    <property type="match status" value="1"/>
</dbReference>
<evidence type="ECO:0000256" key="1">
    <source>
        <dbReference type="ARBA" id="ARBA00004370"/>
    </source>
</evidence>
<comment type="catalytic activity">
    <reaction evidence="6">
        <text>Preferential cleavage: (Ac)2-L-Lys-D-Ala-|-D-Ala. Also transpeptidation of peptidyl-alanyl moieties that are N-acyl substituents of D-alanine.</text>
        <dbReference type="EC" id="3.4.16.4"/>
    </reaction>
</comment>
<organism evidence="10 11">
    <name type="scientific">Bacillus suaedaesalsae</name>
    <dbReference type="NCBI Taxonomy" id="2810349"/>
    <lineage>
        <taxon>Bacteria</taxon>
        <taxon>Bacillati</taxon>
        <taxon>Bacillota</taxon>
        <taxon>Bacilli</taxon>
        <taxon>Bacillales</taxon>
        <taxon>Bacillaceae</taxon>
        <taxon>Bacillus</taxon>
    </lineage>
</organism>
<dbReference type="InterPro" id="IPR005311">
    <property type="entry name" value="PBP_dimer"/>
</dbReference>
<comment type="caution">
    <text evidence="10">The sequence shown here is derived from an EMBL/GenBank/DDBJ whole genome shotgun (WGS) entry which is preliminary data.</text>
</comment>
<dbReference type="InterPro" id="IPR001460">
    <property type="entry name" value="PCN-bd_Tpept"/>
</dbReference>
<dbReference type="InterPro" id="IPR032710">
    <property type="entry name" value="NTF2-like_dom_sf"/>
</dbReference>
<dbReference type="InterPro" id="IPR012338">
    <property type="entry name" value="Beta-lactam/transpept-like"/>
</dbReference>
<evidence type="ECO:0000256" key="4">
    <source>
        <dbReference type="ARBA" id="ARBA00012448"/>
    </source>
</evidence>
<dbReference type="SUPFAM" id="SSF56519">
    <property type="entry name" value="Penicillin binding protein dimerisation domain"/>
    <property type="match status" value="1"/>
</dbReference>
<feature type="domain" description="NTF2-like N-terminal transpeptidase" evidence="9">
    <location>
        <begin position="15"/>
        <end position="138"/>
    </location>
</feature>
<keyword evidence="5" id="KW-0472">Membrane</keyword>
<accession>A0ABS2DLN0</accession>
<evidence type="ECO:0000259" key="7">
    <source>
        <dbReference type="Pfam" id="PF00905"/>
    </source>
</evidence>
<dbReference type="EC" id="3.4.16.4" evidence="4"/>
<dbReference type="EMBL" id="JAFELM010000043">
    <property type="protein sequence ID" value="MBM6619387.1"/>
    <property type="molecule type" value="Genomic_DNA"/>
</dbReference>
<comment type="similarity">
    <text evidence="3">Belongs to the transpeptidase family.</text>
</comment>
<dbReference type="Gene3D" id="3.30.1390.30">
    <property type="entry name" value="Penicillin-binding protein 2a, domain 3"/>
    <property type="match status" value="1"/>
</dbReference>
<dbReference type="SUPFAM" id="SSF56601">
    <property type="entry name" value="beta-lactamase/transpeptidase-like"/>
    <property type="match status" value="1"/>
</dbReference>
<dbReference type="Proteomes" id="UP001518925">
    <property type="component" value="Unassembled WGS sequence"/>
</dbReference>
<feature type="domain" description="Penicillin-binding protein transpeptidase" evidence="7">
    <location>
        <begin position="342"/>
        <end position="651"/>
    </location>
</feature>
<reference evidence="10 11" key="1">
    <citation type="submission" date="2021-02" db="EMBL/GenBank/DDBJ databases">
        <title>Bacillus sp. RD4P76, an endophyte from a halophyte.</title>
        <authorList>
            <person name="Sun J.-Q."/>
        </authorList>
    </citation>
    <scope>NUCLEOTIDE SEQUENCE [LARGE SCALE GENOMIC DNA]</scope>
    <source>
        <strain evidence="10 11">RD4P76</strain>
    </source>
</reference>
<evidence type="ECO:0000313" key="11">
    <source>
        <dbReference type="Proteomes" id="UP001518925"/>
    </source>
</evidence>
<dbReference type="InterPro" id="IPR050515">
    <property type="entry name" value="Beta-lactam/transpept"/>
</dbReference>
<dbReference type="PANTHER" id="PTHR30627">
    <property type="entry name" value="PEPTIDOGLYCAN D,D-TRANSPEPTIDASE"/>
    <property type="match status" value="1"/>
</dbReference>
<comment type="pathway">
    <text evidence="2">Cell wall biogenesis; peptidoglycan biosynthesis.</text>
</comment>
<keyword evidence="11" id="KW-1185">Reference proteome</keyword>
<comment type="subcellular location">
    <subcellularLocation>
        <location evidence="1">Membrane</location>
    </subcellularLocation>
</comment>
<evidence type="ECO:0000256" key="3">
    <source>
        <dbReference type="ARBA" id="ARBA00007171"/>
    </source>
</evidence>
<protein>
    <recommendedName>
        <fullName evidence="4">serine-type D-Ala-D-Ala carboxypeptidase</fullName>
        <ecNumber evidence="4">3.4.16.4</ecNumber>
    </recommendedName>
</protein>
<proteinExistence type="inferred from homology"/>
<name>A0ABS2DLN0_9BACI</name>
<evidence type="ECO:0000259" key="8">
    <source>
        <dbReference type="Pfam" id="PF03717"/>
    </source>
</evidence>
<dbReference type="Gene3D" id="3.10.450.100">
    <property type="entry name" value="NTF2-like, domain 1"/>
    <property type="match status" value="1"/>
</dbReference>
<dbReference type="InterPro" id="IPR007887">
    <property type="entry name" value="MecA_N"/>
</dbReference>
<evidence type="ECO:0000256" key="6">
    <source>
        <dbReference type="ARBA" id="ARBA00034000"/>
    </source>
</evidence>
<dbReference type="PANTHER" id="PTHR30627:SF25">
    <property type="entry name" value="PENICILLIN-BINDING PROTEIN 3"/>
    <property type="match status" value="1"/>
</dbReference>
<evidence type="ECO:0000259" key="9">
    <source>
        <dbReference type="Pfam" id="PF05223"/>
    </source>
</evidence>
<dbReference type="Pfam" id="PF03717">
    <property type="entry name" value="PBP_dimer"/>
    <property type="match status" value="1"/>
</dbReference>
<dbReference type="Pfam" id="PF05223">
    <property type="entry name" value="MecA_N"/>
    <property type="match status" value="1"/>
</dbReference>
<sequence>MFMVVVLAACSEKPKPEDRFAEYVSMWNEQDFNSMYERISSNTKEKIAIEDFTKRYENIYSGIEAENVKITFNKPKEEVETKDKEDITFPYNVSMETIAGKVEFTHEATLVKEELEKGYNWFVQWDSTHIFPQLQEGQEVKVSSSQPVRGEIYDRNGNPLAQNGKVYEVGIEPGKLGDEKAATLTELSSLLQLSIEEIEAKLNESWVKPDLFVPIKKIDPNNQELAVKVSSLQGVFLQKEVSSRYYPLGESAAHLIGYVQTISAEQLEKLKGQGYTRSSKIGKVGLEQVFEDRLRGETGWKIYIPNGEVIAEKPAESGENITLTIDAILQANAYSQLKGDAGSVVAIHPKTGETLALVSSPSYNPNDFIFGMSNSTWKSLNDNPLKPLMARFNKTYAPGSTLKPLTAAIGLATGITNPEEKMTIEGKTWAKDNWGGKSITRVSTNLTSVNLNDALVTSDNIYFARTALAIGNEKFEQGLQSFGFGDELVYEFPTTKSTISNNGFSSEGLLADSGYGQGEVQMSPIHLSSTYSVFVNNGSMIKPYLEKKDAAPVFWKENIVSPAHAELIYNSLYQVVNHPQGTGYKPVVEGVNIAGKTGTAELKVSKDVAGEENGWFVAVNNEASLLITMMVENVKDRGGSHYAVPKVKELFR</sequence>